<protein>
    <submittedName>
        <fullName evidence="2">Uncharacterized protein</fullName>
    </submittedName>
</protein>
<dbReference type="EMBL" id="MT141533">
    <property type="protein sequence ID" value="QJA65165.1"/>
    <property type="molecule type" value="Genomic_DNA"/>
</dbReference>
<evidence type="ECO:0000313" key="2">
    <source>
        <dbReference type="EMBL" id="QJA84188.1"/>
    </source>
</evidence>
<name>A0A6M3KSD7_9ZZZZ</name>
<reference evidence="2" key="1">
    <citation type="submission" date="2020-03" db="EMBL/GenBank/DDBJ databases">
        <title>The deep terrestrial virosphere.</title>
        <authorList>
            <person name="Holmfeldt K."/>
            <person name="Nilsson E."/>
            <person name="Simone D."/>
            <person name="Lopez-Fernandez M."/>
            <person name="Wu X."/>
            <person name="de Brujin I."/>
            <person name="Lundin D."/>
            <person name="Andersson A."/>
            <person name="Bertilsson S."/>
            <person name="Dopson M."/>
        </authorList>
    </citation>
    <scope>NUCLEOTIDE SEQUENCE</scope>
    <source>
        <strain evidence="2">MM415A00216</strain>
        <strain evidence="1">MM415B00427</strain>
    </source>
</reference>
<proteinExistence type="predicted"/>
<gene>
    <name evidence="2" type="ORF">MM415A00216_0032</name>
    <name evidence="1" type="ORF">MM415B00427_0019</name>
</gene>
<organism evidence="2">
    <name type="scientific">viral metagenome</name>
    <dbReference type="NCBI Taxonomy" id="1070528"/>
    <lineage>
        <taxon>unclassified sequences</taxon>
        <taxon>metagenomes</taxon>
        <taxon>organismal metagenomes</taxon>
    </lineage>
</organism>
<dbReference type="EMBL" id="MT142525">
    <property type="protein sequence ID" value="QJA84188.1"/>
    <property type="molecule type" value="Genomic_DNA"/>
</dbReference>
<sequence length="79" mass="9082">METSRKVRKALNKESTYKEPIILFLPGGKIDSFVIYTKEQKDVITITDKPIYDRVLHAVMAALKQNREGVVQGETQHHE</sequence>
<accession>A0A6M3KSD7</accession>
<dbReference type="AlphaFoldDB" id="A0A6M3KSD7"/>
<evidence type="ECO:0000313" key="1">
    <source>
        <dbReference type="EMBL" id="QJA65165.1"/>
    </source>
</evidence>